<evidence type="ECO:0000256" key="1">
    <source>
        <dbReference type="SAM" id="MobiDB-lite"/>
    </source>
</evidence>
<dbReference type="InterPro" id="IPR003349">
    <property type="entry name" value="JmjN"/>
</dbReference>
<dbReference type="InterPro" id="IPR003347">
    <property type="entry name" value="JmjC_dom"/>
</dbReference>
<reference evidence="4 5" key="1">
    <citation type="submission" date="2020-02" db="EMBL/GenBank/DDBJ databases">
        <authorList>
            <person name="Ma Q."/>
            <person name="Huang Y."/>
            <person name="Song X."/>
            <person name="Pei D."/>
        </authorList>
    </citation>
    <scope>NUCLEOTIDE SEQUENCE [LARGE SCALE GENOMIC DNA]</scope>
    <source>
        <strain evidence="4">Sxm20200214</strain>
        <tissue evidence="4">Leaf</tissue>
    </source>
</reference>
<dbReference type="PANTHER" id="PTHR10694:SF54">
    <property type="entry name" value="INACTIVE LYSINE-SPECIFIC DEMETHYLASE JMJ19-RELATED"/>
    <property type="match status" value="1"/>
</dbReference>
<keyword evidence="5" id="KW-1185">Reference proteome</keyword>
<dbReference type="InterPro" id="IPR004198">
    <property type="entry name" value="Znf_C5HC2"/>
</dbReference>
<dbReference type="EMBL" id="JAAMPC010000002">
    <property type="protein sequence ID" value="KAG2326440.1"/>
    <property type="molecule type" value="Genomic_DNA"/>
</dbReference>
<feature type="compositionally biased region" description="Polar residues" evidence="1">
    <location>
        <begin position="1"/>
        <end position="13"/>
    </location>
</feature>
<sequence length="715" mass="80225">MGVESNHTYSKSGNMDKVSTPPGFVSQTTFVLKNLRQDRESSRSVPPGQEQITGFRLDDASFKLSLNSRPWIVHDHTNPTSEALKPIKPEVHERRIQRVSKNVALEEAPVFNPTEEEFSDTLSYIASLRDKAEPYGICCVVPPTSWKPPCLLEEKEIWEVSKFDTQVQLFDANGTMIKKEESDDDHTSENVKFCRVERGPRKTLETFKNFADSYKKRHFSVDDEVLGSKSSSTPSLKPEPTVADVEKEYRQLVESPLVEIEVLYGNDLDTRTFSSGFPLPGPPSESCNYKTSGWNLNNTAKLPGSLLSFEDCESVGVPRLSVGMFLSSQLWKSEKDRLYSLCYLHMGAPRVWYSVAGCHRSKVMNLFPEMSGEQQLKMSREPVMIMSPYALNMEGIPVTRCVQNPGQYVILFPGSCYSAVNCGFNCLEKANFAPIDWLPHGDVAAHQNQEKKKKSLISYDKILMGAAREAVRCLKENSLSKKKTAENMRWFNSCGREGLFTSIVKSRVKQEKSRREFLASSLKSQRMDKSFDDGVSKRECCFCFVDLHLSAVQCSCSDERYSCLSHVKNLCACPSGKKSFLYRYTIDELNILVEALELQKLSSMFRWGNFDRNYYASSSSPAVKSSQPGGDKGKKTDEVVVPCSNNNDNNTRKDVEAGGKEQGKTKVKARSIMEIMKGNDDDDDESGPVRPCSNKQNKTCDGGSVVNTAKKPKQG</sequence>
<organism evidence="4 5">
    <name type="scientific">Brassica carinata</name>
    <name type="common">Ethiopian mustard</name>
    <name type="synonym">Abyssinian cabbage</name>
    <dbReference type="NCBI Taxonomy" id="52824"/>
    <lineage>
        <taxon>Eukaryota</taxon>
        <taxon>Viridiplantae</taxon>
        <taxon>Streptophyta</taxon>
        <taxon>Embryophyta</taxon>
        <taxon>Tracheophyta</taxon>
        <taxon>Spermatophyta</taxon>
        <taxon>Magnoliopsida</taxon>
        <taxon>eudicotyledons</taxon>
        <taxon>Gunneridae</taxon>
        <taxon>Pentapetalae</taxon>
        <taxon>rosids</taxon>
        <taxon>malvids</taxon>
        <taxon>Brassicales</taxon>
        <taxon>Brassicaceae</taxon>
        <taxon>Brassiceae</taxon>
        <taxon>Brassica</taxon>
    </lineage>
</organism>
<feature type="domain" description="JmjC" evidence="3">
    <location>
        <begin position="291"/>
        <end position="449"/>
    </location>
</feature>
<feature type="domain" description="JmjN" evidence="2">
    <location>
        <begin position="108"/>
        <end position="149"/>
    </location>
</feature>
<proteinExistence type="predicted"/>
<dbReference type="GO" id="GO:0000785">
    <property type="term" value="C:chromatin"/>
    <property type="evidence" value="ECO:0007669"/>
    <property type="project" value="TreeGrafter"/>
</dbReference>
<feature type="region of interest" description="Disordered" evidence="1">
    <location>
        <begin position="1"/>
        <end position="24"/>
    </location>
</feature>
<comment type="caution">
    <text evidence="4">The sequence shown here is derived from an EMBL/GenBank/DDBJ whole genome shotgun (WGS) entry which is preliminary data.</text>
</comment>
<dbReference type="Gene3D" id="2.60.120.650">
    <property type="entry name" value="Cupin"/>
    <property type="match status" value="1"/>
</dbReference>
<evidence type="ECO:0000313" key="5">
    <source>
        <dbReference type="Proteomes" id="UP000886595"/>
    </source>
</evidence>
<feature type="region of interest" description="Disordered" evidence="1">
    <location>
        <begin position="618"/>
        <end position="715"/>
    </location>
</feature>
<protein>
    <submittedName>
        <fullName evidence="4">Uncharacterized protein</fullName>
    </submittedName>
</protein>
<dbReference type="Pfam" id="PF02375">
    <property type="entry name" value="JmjN"/>
    <property type="match status" value="1"/>
</dbReference>
<dbReference type="OrthoDB" id="1678912at2759"/>
<dbReference type="PROSITE" id="PS51183">
    <property type="entry name" value="JMJN"/>
    <property type="match status" value="1"/>
</dbReference>
<evidence type="ECO:0000259" key="2">
    <source>
        <dbReference type="PROSITE" id="PS51183"/>
    </source>
</evidence>
<gene>
    <name evidence="4" type="ORF">Bca52824_009168</name>
</gene>
<dbReference type="PROSITE" id="PS51184">
    <property type="entry name" value="JMJC"/>
    <property type="match status" value="1"/>
</dbReference>
<dbReference type="GO" id="GO:0034647">
    <property type="term" value="F:histone H3K4me/H3K4me2/H3K4me3 demethylase activity"/>
    <property type="evidence" value="ECO:0007669"/>
    <property type="project" value="TreeGrafter"/>
</dbReference>
<dbReference type="SUPFAM" id="SSF51197">
    <property type="entry name" value="Clavaminate synthase-like"/>
    <property type="match status" value="1"/>
</dbReference>
<name>A0A8X8B8V2_BRACI</name>
<dbReference type="Pfam" id="PF02928">
    <property type="entry name" value="zf-C5HC2"/>
    <property type="match status" value="1"/>
</dbReference>
<feature type="compositionally biased region" description="Basic and acidic residues" evidence="1">
    <location>
        <begin position="650"/>
        <end position="664"/>
    </location>
</feature>
<dbReference type="Pfam" id="PF02373">
    <property type="entry name" value="JmjC"/>
    <property type="match status" value="1"/>
</dbReference>
<dbReference type="AlphaFoldDB" id="A0A8X8B8V2"/>
<dbReference type="GO" id="GO:0005634">
    <property type="term" value="C:nucleus"/>
    <property type="evidence" value="ECO:0007669"/>
    <property type="project" value="TreeGrafter"/>
</dbReference>
<dbReference type="Proteomes" id="UP000886595">
    <property type="component" value="Unassembled WGS sequence"/>
</dbReference>
<dbReference type="SMART" id="SM00545">
    <property type="entry name" value="JmjN"/>
    <property type="match status" value="1"/>
</dbReference>
<accession>A0A8X8B8V2</accession>
<dbReference type="PANTHER" id="PTHR10694">
    <property type="entry name" value="LYSINE-SPECIFIC DEMETHYLASE"/>
    <property type="match status" value="1"/>
</dbReference>
<dbReference type="GO" id="GO:0006355">
    <property type="term" value="P:regulation of DNA-templated transcription"/>
    <property type="evidence" value="ECO:0007669"/>
    <property type="project" value="UniProtKB-ARBA"/>
</dbReference>
<evidence type="ECO:0000259" key="3">
    <source>
        <dbReference type="PROSITE" id="PS51184"/>
    </source>
</evidence>
<evidence type="ECO:0000313" key="4">
    <source>
        <dbReference type="EMBL" id="KAG2326440.1"/>
    </source>
</evidence>
<dbReference type="SMART" id="SM00558">
    <property type="entry name" value="JmjC"/>
    <property type="match status" value="1"/>
</dbReference>